<comment type="caution">
    <text evidence="4">The sequence shown here is derived from an EMBL/GenBank/DDBJ whole genome shotgun (WGS) entry which is preliminary data.</text>
</comment>
<dbReference type="AlphaFoldDB" id="A0A1F7GE67"/>
<evidence type="ECO:0000256" key="2">
    <source>
        <dbReference type="SAM" id="MobiDB-lite"/>
    </source>
</evidence>
<gene>
    <name evidence="4" type="ORF">A2690_02225</name>
</gene>
<dbReference type="SUPFAM" id="SSF54928">
    <property type="entry name" value="RNA-binding domain, RBD"/>
    <property type="match status" value="1"/>
</dbReference>
<keyword evidence="1" id="KW-0694">RNA-binding</keyword>
<organism evidence="4 5">
    <name type="scientific">Candidatus Roizmanbacteria bacterium RIFCSPHIGHO2_01_FULL_39_12b</name>
    <dbReference type="NCBI Taxonomy" id="1802030"/>
    <lineage>
        <taxon>Bacteria</taxon>
        <taxon>Candidatus Roizmaniibacteriota</taxon>
    </lineage>
</organism>
<dbReference type="EMBL" id="MFZF01000002">
    <property type="protein sequence ID" value="OGK17240.1"/>
    <property type="molecule type" value="Genomic_DNA"/>
</dbReference>
<dbReference type="Pfam" id="PF00076">
    <property type="entry name" value="RRM_1"/>
    <property type="match status" value="1"/>
</dbReference>
<dbReference type="InterPro" id="IPR048289">
    <property type="entry name" value="RRM2_NsCP33-like"/>
</dbReference>
<dbReference type="SMART" id="SM00360">
    <property type="entry name" value="RRM"/>
    <property type="match status" value="1"/>
</dbReference>
<dbReference type="CDD" id="cd21608">
    <property type="entry name" value="RRM2_NsCP33_like"/>
    <property type="match status" value="1"/>
</dbReference>
<dbReference type="InterPro" id="IPR000504">
    <property type="entry name" value="RRM_dom"/>
</dbReference>
<dbReference type="InterPro" id="IPR012677">
    <property type="entry name" value="Nucleotide-bd_a/b_plait_sf"/>
</dbReference>
<feature type="compositionally biased region" description="Basic and acidic residues" evidence="2">
    <location>
        <begin position="82"/>
        <end position="100"/>
    </location>
</feature>
<evidence type="ECO:0000259" key="3">
    <source>
        <dbReference type="PROSITE" id="PS50102"/>
    </source>
</evidence>
<feature type="region of interest" description="Disordered" evidence="2">
    <location>
        <begin position="63"/>
        <end position="115"/>
    </location>
</feature>
<sequence length="115" mass="13147">MKNKLYVGNLPYSVTSDGLKDMFAQYGEITEARVIVFKDSGRSRGFGFVEFKNEADAQRAVEEMNQKETEGRKLVVNIARPMEQRDNNDGNRGDYNENRNYDNSNSSDMSQDDSM</sequence>
<accession>A0A1F7GE67</accession>
<evidence type="ECO:0000313" key="5">
    <source>
        <dbReference type="Proteomes" id="UP000178372"/>
    </source>
</evidence>
<feature type="compositionally biased region" description="Basic and acidic residues" evidence="2">
    <location>
        <begin position="63"/>
        <end position="73"/>
    </location>
</feature>
<dbReference type="GO" id="GO:0003723">
    <property type="term" value="F:RNA binding"/>
    <property type="evidence" value="ECO:0007669"/>
    <property type="project" value="UniProtKB-KW"/>
</dbReference>
<evidence type="ECO:0000313" key="4">
    <source>
        <dbReference type="EMBL" id="OGK17240.1"/>
    </source>
</evidence>
<evidence type="ECO:0000256" key="1">
    <source>
        <dbReference type="ARBA" id="ARBA00022884"/>
    </source>
</evidence>
<reference evidence="4 5" key="1">
    <citation type="journal article" date="2016" name="Nat. Commun.">
        <title>Thousands of microbial genomes shed light on interconnected biogeochemical processes in an aquifer system.</title>
        <authorList>
            <person name="Anantharaman K."/>
            <person name="Brown C.T."/>
            <person name="Hug L.A."/>
            <person name="Sharon I."/>
            <person name="Castelle C.J."/>
            <person name="Probst A.J."/>
            <person name="Thomas B.C."/>
            <person name="Singh A."/>
            <person name="Wilkins M.J."/>
            <person name="Karaoz U."/>
            <person name="Brodie E.L."/>
            <person name="Williams K.H."/>
            <person name="Hubbard S.S."/>
            <person name="Banfield J.F."/>
        </authorList>
    </citation>
    <scope>NUCLEOTIDE SEQUENCE [LARGE SCALE GENOMIC DNA]</scope>
</reference>
<name>A0A1F7GE67_9BACT</name>
<protein>
    <recommendedName>
        <fullName evidence="3">RRM domain-containing protein</fullName>
    </recommendedName>
</protein>
<dbReference type="Proteomes" id="UP000178372">
    <property type="component" value="Unassembled WGS sequence"/>
</dbReference>
<feature type="domain" description="RRM" evidence="3">
    <location>
        <begin position="3"/>
        <end position="81"/>
    </location>
</feature>
<dbReference type="PANTHER" id="PTHR48027">
    <property type="entry name" value="HETEROGENEOUS NUCLEAR RIBONUCLEOPROTEIN 87F-RELATED"/>
    <property type="match status" value="1"/>
</dbReference>
<dbReference type="PROSITE" id="PS50102">
    <property type="entry name" value="RRM"/>
    <property type="match status" value="1"/>
</dbReference>
<dbReference type="InterPro" id="IPR052462">
    <property type="entry name" value="SLIRP/GR-RBP-like"/>
</dbReference>
<proteinExistence type="predicted"/>
<dbReference type="Gene3D" id="3.30.70.330">
    <property type="match status" value="1"/>
</dbReference>
<dbReference type="InterPro" id="IPR035979">
    <property type="entry name" value="RBD_domain_sf"/>
</dbReference>